<protein>
    <submittedName>
        <fullName evidence="1">Uncharacterized protein</fullName>
    </submittedName>
</protein>
<keyword evidence="2" id="KW-1185">Reference proteome</keyword>
<sequence length="71" mass="8198">MYKAVSSFSFVFALISIPLETRYSIISTVSFKFDFALISIPLETRYSIISSELFGFKQAIFKAFSFHLFLH</sequence>
<comment type="caution">
    <text evidence="1">The sequence shown here is derived from an EMBL/GenBank/DDBJ whole genome shotgun (WGS) entry which is preliminary data.</text>
</comment>
<dbReference type="EMBL" id="JAPDFW010000098">
    <property type="protein sequence ID" value="KAJ5070130.1"/>
    <property type="molecule type" value="Genomic_DNA"/>
</dbReference>
<dbReference type="Proteomes" id="UP001149090">
    <property type="component" value="Unassembled WGS sequence"/>
</dbReference>
<gene>
    <name evidence="1" type="ORF">M0811_11159</name>
</gene>
<reference evidence="1" key="1">
    <citation type="submission" date="2022-10" db="EMBL/GenBank/DDBJ databases">
        <title>Novel sulphate-reducing endosymbionts in the free-living metamonad Anaeramoeba.</title>
        <authorList>
            <person name="Jerlstrom-Hultqvist J."/>
            <person name="Cepicka I."/>
            <person name="Gallot-Lavallee L."/>
            <person name="Salas-Leiva D."/>
            <person name="Curtis B.A."/>
            <person name="Zahonova K."/>
            <person name="Pipaliya S."/>
            <person name="Dacks J."/>
            <person name="Roger A.J."/>
        </authorList>
    </citation>
    <scope>NUCLEOTIDE SEQUENCE</scope>
    <source>
        <strain evidence="1">BMAN</strain>
    </source>
</reference>
<accession>A0A9Q0LF70</accession>
<dbReference type="AlphaFoldDB" id="A0A9Q0LF70"/>
<organism evidence="1 2">
    <name type="scientific">Anaeramoeba ignava</name>
    <name type="common">Anaerobic marine amoeba</name>
    <dbReference type="NCBI Taxonomy" id="1746090"/>
    <lineage>
        <taxon>Eukaryota</taxon>
        <taxon>Metamonada</taxon>
        <taxon>Anaeramoebidae</taxon>
        <taxon>Anaeramoeba</taxon>
    </lineage>
</organism>
<name>A0A9Q0LF70_ANAIG</name>
<proteinExistence type="predicted"/>
<evidence type="ECO:0000313" key="1">
    <source>
        <dbReference type="EMBL" id="KAJ5070130.1"/>
    </source>
</evidence>
<evidence type="ECO:0000313" key="2">
    <source>
        <dbReference type="Proteomes" id="UP001149090"/>
    </source>
</evidence>